<keyword evidence="3" id="KW-1185">Reference proteome</keyword>
<protein>
    <submittedName>
        <fullName evidence="2">Glycosyltransferase</fullName>
        <ecNumber evidence="2">2.4.-.-</ecNumber>
    </submittedName>
</protein>
<dbReference type="GO" id="GO:0017000">
    <property type="term" value="P:antibiotic biosynthetic process"/>
    <property type="evidence" value="ECO:0007669"/>
    <property type="project" value="UniProtKB-ARBA"/>
</dbReference>
<dbReference type="CDD" id="cd03784">
    <property type="entry name" value="GT1_Gtf-like"/>
    <property type="match status" value="1"/>
</dbReference>
<dbReference type="GO" id="GO:0016758">
    <property type="term" value="F:hexosyltransferase activity"/>
    <property type="evidence" value="ECO:0007669"/>
    <property type="project" value="UniProtKB-ARBA"/>
</dbReference>
<dbReference type="InterPro" id="IPR002213">
    <property type="entry name" value="UDP_glucos_trans"/>
</dbReference>
<proteinExistence type="predicted"/>
<keyword evidence="2" id="KW-0808">Transferase</keyword>
<dbReference type="EMBL" id="CP073767">
    <property type="protein sequence ID" value="UWZ57398.1"/>
    <property type="molecule type" value="Genomic_DNA"/>
</dbReference>
<dbReference type="GO" id="GO:0008194">
    <property type="term" value="F:UDP-glycosyltransferase activity"/>
    <property type="evidence" value="ECO:0007669"/>
    <property type="project" value="InterPro"/>
</dbReference>
<feature type="domain" description="Erythromycin biosynthesis protein CIII-like C-terminal" evidence="1">
    <location>
        <begin position="273"/>
        <end position="390"/>
    </location>
</feature>
<evidence type="ECO:0000313" key="2">
    <source>
        <dbReference type="EMBL" id="UWZ57398.1"/>
    </source>
</evidence>
<dbReference type="InterPro" id="IPR050426">
    <property type="entry name" value="Glycosyltransferase_28"/>
</dbReference>
<evidence type="ECO:0000259" key="1">
    <source>
        <dbReference type="Pfam" id="PF06722"/>
    </source>
</evidence>
<dbReference type="OrthoDB" id="6620093at2"/>
<dbReference type="InterPro" id="IPR010610">
    <property type="entry name" value="EryCIII-like_C"/>
</dbReference>
<keyword evidence="2" id="KW-0328">Glycosyltransferase</keyword>
<sequence length="411" mass="43600">MNRYLVYTPPAAGHVFPLVPGLLRLRERGHEVHVRTAPDLVERLRAEGLDAAPVDERITASVRRPGGRDGVDGMADLLARGAWEAEDLRRAVAEVAPTALLVDTNTYGAATAAQTTGLPWAITVPSILAMRGKGIPPYGIGLAPRTGPLGAVRDAVLWKLVERAFAKTMLPGLNTLRTAAGLPALDSPLGYYRLPDRLIVLTGEPLEYPRTDLPAHVRMVGGQVWDPPAGTPDWLLAPGDPWVLVTCSTHYQGDEDLAARAVEALRDKPVRVLVTLADAYASHRLPAAPNVRVERFVPHGPVLARAAAVVCPAGMGIVTKAVAAGVPVVAVPWGRDQPEVARRVQQAGTGVVLPPKRLTAARLAAAVDTALGLHDRARAVAARIDPARAAQRFADAAEELAVRRPQPAATA</sequence>
<dbReference type="Proteomes" id="UP001058003">
    <property type="component" value="Chromosome"/>
</dbReference>
<evidence type="ECO:0000313" key="3">
    <source>
        <dbReference type="Proteomes" id="UP001058003"/>
    </source>
</evidence>
<dbReference type="PANTHER" id="PTHR48050">
    <property type="entry name" value="STEROL 3-BETA-GLUCOSYLTRANSFERASE"/>
    <property type="match status" value="1"/>
</dbReference>
<gene>
    <name evidence="2" type="ORF">Daura_15305</name>
</gene>
<dbReference type="Pfam" id="PF06722">
    <property type="entry name" value="EryCIII-like_C"/>
    <property type="match status" value="1"/>
</dbReference>
<dbReference type="PANTHER" id="PTHR48050:SF13">
    <property type="entry name" value="STEROL 3-BETA-GLUCOSYLTRANSFERASE UGT80A2"/>
    <property type="match status" value="1"/>
</dbReference>
<reference evidence="2" key="1">
    <citation type="submission" date="2021-04" db="EMBL/GenBank/DDBJ databases">
        <title>Dactylosporangium aurantiacum NRRL B-8018 full assembly.</title>
        <authorList>
            <person name="Hartkoorn R.C."/>
            <person name="Beaudoing E."/>
            <person name="Hot D."/>
        </authorList>
    </citation>
    <scope>NUCLEOTIDE SEQUENCE</scope>
    <source>
        <strain evidence="2">NRRL B-8018</strain>
    </source>
</reference>
<dbReference type="KEGG" id="daur:Daura_15305"/>
<name>A0A9Q9MFN9_9ACTN</name>
<dbReference type="RefSeq" id="WP_033360281.1">
    <property type="nucleotide sequence ID" value="NZ_CP073767.1"/>
</dbReference>
<accession>A0A9Q9MFN9</accession>
<dbReference type="SUPFAM" id="SSF53756">
    <property type="entry name" value="UDP-Glycosyltransferase/glycogen phosphorylase"/>
    <property type="match status" value="1"/>
</dbReference>
<dbReference type="Gene3D" id="3.40.50.2000">
    <property type="entry name" value="Glycogen Phosphorylase B"/>
    <property type="match status" value="2"/>
</dbReference>
<dbReference type="AlphaFoldDB" id="A0A9Q9MFN9"/>
<dbReference type="EC" id="2.4.-.-" evidence="2"/>
<organism evidence="2 3">
    <name type="scientific">Dactylosporangium aurantiacum</name>
    <dbReference type="NCBI Taxonomy" id="35754"/>
    <lineage>
        <taxon>Bacteria</taxon>
        <taxon>Bacillati</taxon>
        <taxon>Actinomycetota</taxon>
        <taxon>Actinomycetes</taxon>
        <taxon>Micromonosporales</taxon>
        <taxon>Micromonosporaceae</taxon>
        <taxon>Dactylosporangium</taxon>
    </lineage>
</organism>